<dbReference type="GO" id="GO:0016567">
    <property type="term" value="P:protein ubiquitination"/>
    <property type="evidence" value="ECO:0007669"/>
    <property type="project" value="UniProtKB-UniPathway"/>
</dbReference>
<dbReference type="Pfam" id="PF25553">
    <property type="entry name" value="BTB-POZ_ANK-like"/>
    <property type="match status" value="1"/>
</dbReference>
<evidence type="ECO:0000259" key="5">
    <source>
        <dbReference type="PROSITE" id="PS50097"/>
    </source>
</evidence>
<keyword evidence="3" id="KW-0833">Ubl conjugation pathway</keyword>
<evidence type="ECO:0000256" key="2">
    <source>
        <dbReference type="ARBA" id="ARBA00004906"/>
    </source>
</evidence>
<feature type="domain" description="BTB" evidence="5">
    <location>
        <begin position="134"/>
        <end position="212"/>
    </location>
</feature>
<feature type="compositionally biased region" description="Basic and acidic residues" evidence="4">
    <location>
        <begin position="1"/>
        <end position="17"/>
    </location>
</feature>
<reference evidence="6 7" key="1">
    <citation type="submission" date="2017-07" db="EMBL/GenBank/DDBJ databases">
        <title>An improved, manually edited Actinidia chinensis var. chinensis (kiwifruit) genome highlights the challenges associated with draft genomes and gene prediction in plants.</title>
        <authorList>
            <person name="Pilkington S."/>
            <person name="Crowhurst R."/>
            <person name="Hilario E."/>
            <person name="Nardozza S."/>
            <person name="Fraser L."/>
            <person name="Peng Y."/>
            <person name="Gunaseelan K."/>
            <person name="Simpson R."/>
            <person name="Tahir J."/>
            <person name="Deroles S."/>
            <person name="Templeton K."/>
            <person name="Luo Z."/>
            <person name="Davy M."/>
            <person name="Cheng C."/>
            <person name="Mcneilage M."/>
            <person name="Scaglione D."/>
            <person name="Liu Y."/>
            <person name="Zhang Q."/>
            <person name="Datson P."/>
            <person name="De Silva N."/>
            <person name="Gardiner S."/>
            <person name="Bassett H."/>
            <person name="Chagne D."/>
            <person name="Mccallum J."/>
            <person name="Dzierzon H."/>
            <person name="Deng C."/>
            <person name="Wang Y.-Y."/>
            <person name="Barron N."/>
            <person name="Manako K."/>
            <person name="Bowen J."/>
            <person name="Foster T."/>
            <person name="Erridge Z."/>
            <person name="Tiffin H."/>
            <person name="Waite C."/>
            <person name="Davies K."/>
            <person name="Grierson E."/>
            <person name="Laing W."/>
            <person name="Kirk R."/>
            <person name="Chen X."/>
            <person name="Wood M."/>
            <person name="Montefiori M."/>
            <person name="Brummell D."/>
            <person name="Schwinn K."/>
            <person name="Catanach A."/>
            <person name="Fullerton C."/>
            <person name="Li D."/>
            <person name="Meiyalaghan S."/>
            <person name="Nieuwenhuizen N."/>
            <person name="Read N."/>
            <person name="Prakash R."/>
            <person name="Hunter D."/>
            <person name="Zhang H."/>
            <person name="Mckenzie M."/>
            <person name="Knabel M."/>
            <person name="Harris A."/>
            <person name="Allan A."/>
            <person name="Chen A."/>
            <person name="Janssen B."/>
            <person name="Plunkett B."/>
            <person name="Dwamena C."/>
            <person name="Voogd C."/>
            <person name="Leif D."/>
            <person name="Lafferty D."/>
            <person name="Souleyre E."/>
            <person name="Varkonyi-Gasic E."/>
            <person name="Gambi F."/>
            <person name="Hanley J."/>
            <person name="Yao J.-L."/>
            <person name="Cheung J."/>
            <person name="David K."/>
            <person name="Warren B."/>
            <person name="Marsh K."/>
            <person name="Snowden K."/>
            <person name="Lin-Wang K."/>
            <person name="Brian L."/>
            <person name="Martinez-Sanchez M."/>
            <person name="Wang M."/>
            <person name="Ileperuma N."/>
            <person name="Macnee N."/>
            <person name="Campin R."/>
            <person name="Mcatee P."/>
            <person name="Drummond R."/>
            <person name="Espley R."/>
            <person name="Ireland H."/>
            <person name="Wu R."/>
            <person name="Atkinson R."/>
            <person name="Karunairetnam S."/>
            <person name="Bulley S."/>
            <person name="Chunkath S."/>
            <person name="Hanley Z."/>
            <person name="Storey R."/>
            <person name="Thrimawithana A."/>
            <person name="Thomson S."/>
            <person name="David C."/>
            <person name="Testolin R."/>
        </authorList>
    </citation>
    <scope>NUCLEOTIDE SEQUENCE [LARGE SCALE GENOMIC DNA]</scope>
    <source>
        <strain evidence="7">cv. Red5</strain>
        <tissue evidence="6">Young leaf</tissue>
    </source>
</reference>
<dbReference type="UniPathway" id="UPA00143"/>
<evidence type="ECO:0000256" key="4">
    <source>
        <dbReference type="SAM" id="MobiDB-lite"/>
    </source>
</evidence>
<keyword evidence="7" id="KW-1185">Reference proteome</keyword>
<evidence type="ECO:0000256" key="1">
    <source>
        <dbReference type="ARBA" id="ARBA00002668"/>
    </source>
</evidence>
<reference evidence="7" key="2">
    <citation type="journal article" date="2018" name="BMC Genomics">
        <title>A manually annotated Actinidia chinensis var. chinensis (kiwifruit) genome highlights the challenges associated with draft genomes and gene prediction in plants.</title>
        <authorList>
            <person name="Pilkington S.M."/>
            <person name="Crowhurst R."/>
            <person name="Hilario E."/>
            <person name="Nardozza S."/>
            <person name="Fraser L."/>
            <person name="Peng Y."/>
            <person name="Gunaseelan K."/>
            <person name="Simpson R."/>
            <person name="Tahir J."/>
            <person name="Deroles S.C."/>
            <person name="Templeton K."/>
            <person name="Luo Z."/>
            <person name="Davy M."/>
            <person name="Cheng C."/>
            <person name="McNeilage M."/>
            <person name="Scaglione D."/>
            <person name="Liu Y."/>
            <person name="Zhang Q."/>
            <person name="Datson P."/>
            <person name="De Silva N."/>
            <person name="Gardiner S.E."/>
            <person name="Bassett H."/>
            <person name="Chagne D."/>
            <person name="McCallum J."/>
            <person name="Dzierzon H."/>
            <person name="Deng C."/>
            <person name="Wang Y.Y."/>
            <person name="Barron L."/>
            <person name="Manako K."/>
            <person name="Bowen J."/>
            <person name="Foster T.M."/>
            <person name="Erridge Z.A."/>
            <person name="Tiffin H."/>
            <person name="Waite C.N."/>
            <person name="Davies K.M."/>
            <person name="Grierson E.P."/>
            <person name="Laing W.A."/>
            <person name="Kirk R."/>
            <person name="Chen X."/>
            <person name="Wood M."/>
            <person name="Montefiori M."/>
            <person name="Brummell D.A."/>
            <person name="Schwinn K.E."/>
            <person name="Catanach A."/>
            <person name="Fullerton C."/>
            <person name="Li D."/>
            <person name="Meiyalaghan S."/>
            <person name="Nieuwenhuizen N."/>
            <person name="Read N."/>
            <person name="Prakash R."/>
            <person name="Hunter D."/>
            <person name="Zhang H."/>
            <person name="McKenzie M."/>
            <person name="Knabel M."/>
            <person name="Harris A."/>
            <person name="Allan A.C."/>
            <person name="Gleave A."/>
            <person name="Chen A."/>
            <person name="Janssen B.J."/>
            <person name="Plunkett B."/>
            <person name="Ampomah-Dwamena C."/>
            <person name="Voogd C."/>
            <person name="Leif D."/>
            <person name="Lafferty D."/>
            <person name="Souleyre E.J.F."/>
            <person name="Varkonyi-Gasic E."/>
            <person name="Gambi F."/>
            <person name="Hanley J."/>
            <person name="Yao J.L."/>
            <person name="Cheung J."/>
            <person name="David K.M."/>
            <person name="Warren B."/>
            <person name="Marsh K."/>
            <person name="Snowden K.C."/>
            <person name="Lin-Wang K."/>
            <person name="Brian L."/>
            <person name="Martinez-Sanchez M."/>
            <person name="Wang M."/>
            <person name="Ileperuma N."/>
            <person name="Macnee N."/>
            <person name="Campin R."/>
            <person name="McAtee P."/>
            <person name="Drummond R.S.M."/>
            <person name="Espley R.V."/>
            <person name="Ireland H.S."/>
            <person name="Wu R."/>
            <person name="Atkinson R.G."/>
            <person name="Karunairetnam S."/>
            <person name="Bulley S."/>
            <person name="Chunkath S."/>
            <person name="Hanley Z."/>
            <person name="Storey R."/>
            <person name="Thrimawithana A.H."/>
            <person name="Thomson S."/>
            <person name="David C."/>
            <person name="Testolin R."/>
            <person name="Huang H."/>
            <person name="Hellens R.P."/>
            <person name="Schaffer R.J."/>
        </authorList>
    </citation>
    <scope>NUCLEOTIDE SEQUENCE [LARGE SCALE GENOMIC DNA]</scope>
    <source>
        <strain evidence="7">cv. Red5</strain>
    </source>
</reference>
<organism evidence="6 7">
    <name type="scientific">Actinidia chinensis var. chinensis</name>
    <name type="common">Chinese soft-hair kiwi</name>
    <dbReference type="NCBI Taxonomy" id="1590841"/>
    <lineage>
        <taxon>Eukaryota</taxon>
        <taxon>Viridiplantae</taxon>
        <taxon>Streptophyta</taxon>
        <taxon>Embryophyta</taxon>
        <taxon>Tracheophyta</taxon>
        <taxon>Spermatophyta</taxon>
        <taxon>Magnoliopsida</taxon>
        <taxon>eudicotyledons</taxon>
        <taxon>Gunneridae</taxon>
        <taxon>Pentapetalae</taxon>
        <taxon>asterids</taxon>
        <taxon>Ericales</taxon>
        <taxon>Actinidiaceae</taxon>
        <taxon>Actinidia</taxon>
    </lineage>
</organism>
<feature type="compositionally biased region" description="Basic and acidic residues" evidence="4">
    <location>
        <begin position="107"/>
        <end position="116"/>
    </location>
</feature>
<evidence type="ECO:0000313" key="6">
    <source>
        <dbReference type="EMBL" id="PSS26633.1"/>
    </source>
</evidence>
<feature type="compositionally biased region" description="Pro residues" evidence="4">
    <location>
        <begin position="33"/>
        <end position="42"/>
    </location>
</feature>
<dbReference type="OrthoDB" id="671361at2759"/>
<gene>
    <name evidence="6" type="ORF">CEY00_Acc08048</name>
</gene>
<proteinExistence type="predicted"/>
<dbReference type="InParanoid" id="A0A2R6RDJ6"/>
<evidence type="ECO:0000313" key="7">
    <source>
        <dbReference type="Proteomes" id="UP000241394"/>
    </source>
</evidence>
<dbReference type="PANTHER" id="PTHR31060">
    <property type="entry name" value="OSJNBA0011J08.25 PROTEIN-RELATED"/>
    <property type="match status" value="1"/>
</dbReference>
<name>A0A2R6RDJ6_ACTCC</name>
<protein>
    <submittedName>
        <fullName evidence="6">BTB/POZ domain-containing protein</fullName>
    </submittedName>
</protein>
<comment type="pathway">
    <text evidence="2">Protein modification; protein ubiquitination.</text>
</comment>
<evidence type="ECO:0000256" key="3">
    <source>
        <dbReference type="ARBA" id="ARBA00022786"/>
    </source>
</evidence>
<feature type="compositionally biased region" description="Polar residues" evidence="4">
    <location>
        <begin position="56"/>
        <end position="67"/>
    </location>
</feature>
<dbReference type="Gramene" id="PSS26633">
    <property type="protein sequence ID" value="PSS26633"/>
    <property type="gene ID" value="CEY00_Acc08048"/>
</dbReference>
<dbReference type="Proteomes" id="UP000241394">
    <property type="component" value="Chromosome LG7"/>
</dbReference>
<sequence>MDDLIRRKPYPRREPPPRRRSWCCSFAVSPRSPENPIPNPKPKPPHHKPQTPSKSTSSFPNSPQSATRVGLVGRILSPGRVSPIDPDPIVVSEPSPIPKAYPQSRSVDSEEKKKLQSEGLSEGVKEEGNSGILFDVRLILKGKGGGSLVLELNSEVLSASSSVFEGLISDYRSRWRGSGSNLCRIEVPEVENLNVFRETIELMFEDDIAKRLLKIGVYRCIDVLEVSAGIVFTKGVLSCLKYLEAVPWSEEEEEKLRSLLSRFKFDDATTRDILARLYSVDSDSQQNLAKQLVSSITTCTDANARNELKSLVRGLLCKSSVYEKNYPDINKEDLYVVCQSCVNSLVGLFEEASGANSNDKLPKKEMDKPLVERISKQVDNINWLLEILLDRQMAEEFVDMWADQGELLRMHGNSSPMVRYEISRVSAMLFIALGTRKLHCRSEARLGLLQAWFNPMLLDFGWLQRCRKGLDMRVLEEAMGQALLTLPLRKQYGLFMEWFRCFSKYGTECPNLSKAFQIWWRRSFLRGSESCSIESR</sequence>
<dbReference type="FunCoup" id="A0A2R6RDJ6">
    <property type="interactions" value="2152"/>
</dbReference>
<dbReference type="EMBL" id="NKQK01000007">
    <property type="protein sequence ID" value="PSS26633.1"/>
    <property type="molecule type" value="Genomic_DNA"/>
</dbReference>
<dbReference type="STRING" id="1590841.A0A2R6RDJ6"/>
<accession>A0A2R6RDJ6</accession>
<dbReference type="InterPro" id="IPR000210">
    <property type="entry name" value="BTB/POZ_dom"/>
</dbReference>
<dbReference type="AlphaFoldDB" id="A0A2R6RDJ6"/>
<comment type="caution">
    <text evidence="6">The sequence shown here is derived from an EMBL/GenBank/DDBJ whole genome shotgun (WGS) entry which is preliminary data.</text>
</comment>
<comment type="function">
    <text evidence="1">May act as a substrate-specific adapter of an E3 ubiquitin-protein ligase complex (CUL3-RBX1-BTB) which mediates the ubiquitination and subsequent proteasomal degradation of target proteins.</text>
</comment>
<feature type="region of interest" description="Disordered" evidence="4">
    <location>
        <begin position="1"/>
        <end position="122"/>
    </location>
</feature>
<dbReference type="OMA" id="IMIDREI"/>
<dbReference type="InterPro" id="IPR038920">
    <property type="entry name" value="At3g05675-like"/>
</dbReference>
<dbReference type="InterPro" id="IPR058039">
    <property type="entry name" value="At3g05675-like_ankyrin"/>
</dbReference>
<dbReference type="PANTHER" id="PTHR31060:SF33">
    <property type="entry name" value="OS04G0278000 PROTEIN"/>
    <property type="match status" value="1"/>
</dbReference>
<dbReference type="PROSITE" id="PS50097">
    <property type="entry name" value="BTB"/>
    <property type="match status" value="1"/>
</dbReference>